<dbReference type="EMBL" id="BAABFT010000001">
    <property type="protein sequence ID" value="GAA4308657.1"/>
    <property type="molecule type" value="Genomic_DNA"/>
</dbReference>
<protein>
    <submittedName>
        <fullName evidence="1">Uncharacterized protein</fullName>
    </submittedName>
</protein>
<accession>A0ABP8FQ24</accession>
<dbReference type="Proteomes" id="UP001500582">
    <property type="component" value="Unassembled WGS sequence"/>
</dbReference>
<keyword evidence="2" id="KW-1185">Reference proteome</keyword>
<reference evidence="2" key="1">
    <citation type="journal article" date="2019" name="Int. J. Syst. Evol. Microbiol.">
        <title>The Global Catalogue of Microorganisms (GCM) 10K type strain sequencing project: providing services to taxonomists for standard genome sequencing and annotation.</title>
        <authorList>
            <consortium name="The Broad Institute Genomics Platform"/>
            <consortium name="The Broad Institute Genome Sequencing Center for Infectious Disease"/>
            <person name="Wu L."/>
            <person name="Ma J."/>
        </authorList>
    </citation>
    <scope>NUCLEOTIDE SEQUENCE [LARGE SCALE GENOMIC DNA]</scope>
    <source>
        <strain evidence="2">JCM 17705</strain>
    </source>
</reference>
<name>A0ABP8FQ24_9SPHI</name>
<proteinExistence type="predicted"/>
<evidence type="ECO:0000313" key="1">
    <source>
        <dbReference type="EMBL" id="GAA4308657.1"/>
    </source>
</evidence>
<gene>
    <name evidence="1" type="ORF">GCM10023149_02660</name>
</gene>
<sequence length="139" mass="16207">MMVGNAPYKFSEFKSIVFEYGTGDSLLNKYNSATGDYQYVDARDSLIKKHLRLNKDELLYLHRKAADLGFWNFPAVEKNHSSPDKNAPHYKIQYNYDRKSKTVLYSADFDGPETLKDANQRLIKEIQRILNDAEIKHKK</sequence>
<comment type="caution">
    <text evidence="1">The sequence shown here is derived from an EMBL/GenBank/DDBJ whole genome shotgun (WGS) entry which is preliminary data.</text>
</comment>
<organism evidence="1 2">
    <name type="scientific">Mucilaginibacter gynuensis</name>
    <dbReference type="NCBI Taxonomy" id="1302236"/>
    <lineage>
        <taxon>Bacteria</taxon>
        <taxon>Pseudomonadati</taxon>
        <taxon>Bacteroidota</taxon>
        <taxon>Sphingobacteriia</taxon>
        <taxon>Sphingobacteriales</taxon>
        <taxon>Sphingobacteriaceae</taxon>
        <taxon>Mucilaginibacter</taxon>
    </lineage>
</organism>
<evidence type="ECO:0000313" key="2">
    <source>
        <dbReference type="Proteomes" id="UP001500582"/>
    </source>
</evidence>